<dbReference type="SUPFAM" id="SSF54534">
    <property type="entry name" value="FKBP-like"/>
    <property type="match status" value="1"/>
</dbReference>
<organism evidence="9 10">
    <name type="scientific">Pleurodeles waltl</name>
    <name type="common">Iberian ribbed newt</name>
    <dbReference type="NCBI Taxonomy" id="8319"/>
    <lineage>
        <taxon>Eukaryota</taxon>
        <taxon>Metazoa</taxon>
        <taxon>Chordata</taxon>
        <taxon>Craniata</taxon>
        <taxon>Vertebrata</taxon>
        <taxon>Euteleostomi</taxon>
        <taxon>Amphibia</taxon>
        <taxon>Batrachia</taxon>
        <taxon>Caudata</taxon>
        <taxon>Salamandroidea</taxon>
        <taxon>Salamandridae</taxon>
        <taxon>Pleurodelinae</taxon>
        <taxon>Pleurodeles</taxon>
    </lineage>
</organism>
<proteinExistence type="predicted"/>
<keyword evidence="6" id="KW-0812">Transmembrane</keyword>
<evidence type="ECO:0000256" key="4">
    <source>
        <dbReference type="ARBA" id="ARBA00023235"/>
    </source>
</evidence>
<dbReference type="Gene3D" id="3.10.50.40">
    <property type="match status" value="1"/>
</dbReference>
<dbReference type="FunFam" id="3.10.50.40:FF:000006">
    <property type="entry name" value="Peptidyl-prolyl cis-trans isomerase"/>
    <property type="match status" value="1"/>
</dbReference>
<feature type="signal peptide" evidence="7">
    <location>
        <begin position="1"/>
        <end position="25"/>
    </location>
</feature>
<evidence type="ECO:0000256" key="6">
    <source>
        <dbReference type="SAM" id="Phobius"/>
    </source>
</evidence>
<dbReference type="PANTHER" id="PTHR45779">
    <property type="entry name" value="PEPTIDYLPROLYL ISOMERASE"/>
    <property type="match status" value="1"/>
</dbReference>
<evidence type="ECO:0000313" key="9">
    <source>
        <dbReference type="EMBL" id="KAJ1160820.1"/>
    </source>
</evidence>
<accession>A0AAV7SBY9</accession>
<evidence type="ECO:0000256" key="1">
    <source>
        <dbReference type="ARBA" id="ARBA00000971"/>
    </source>
</evidence>
<dbReference type="EMBL" id="JANPWB010000008">
    <property type="protein sequence ID" value="KAJ1160820.1"/>
    <property type="molecule type" value="Genomic_DNA"/>
</dbReference>
<dbReference type="GO" id="GO:0005783">
    <property type="term" value="C:endoplasmic reticulum"/>
    <property type="evidence" value="ECO:0007669"/>
    <property type="project" value="TreeGrafter"/>
</dbReference>
<gene>
    <name evidence="9" type="ORF">NDU88_001313</name>
</gene>
<evidence type="ECO:0000256" key="3">
    <source>
        <dbReference type="ARBA" id="ARBA00023110"/>
    </source>
</evidence>
<dbReference type="EC" id="5.2.1.8" evidence="2 5"/>
<dbReference type="InterPro" id="IPR044609">
    <property type="entry name" value="FKBP2/11"/>
</dbReference>
<keyword evidence="7" id="KW-0732">Signal</keyword>
<dbReference type="PANTHER" id="PTHR45779:SF2">
    <property type="entry name" value="PEPTIDYL-PROLYL CIS-TRANS ISOMERASE FKBP11"/>
    <property type="match status" value="1"/>
</dbReference>
<comment type="catalytic activity">
    <reaction evidence="1 5">
        <text>[protein]-peptidylproline (omega=180) = [protein]-peptidylproline (omega=0)</text>
        <dbReference type="Rhea" id="RHEA:16237"/>
        <dbReference type="Rhea" id="RHEA-COMP:10747"/>
        <dbReference type="Rhea" id="RHEA-COMP:10748"/>
        <dbReference type="ChEBI" id="CHEBI:83833"/>
        <dbReference type="ChEBI" id="CHEBI:83834"/>
        <dbReference type="EC" id="5.2.1.8"/>
    </reaction>
</comment>
<comment type="caution">
    <text evidence="9">The sequence shown here is derived from an EMBL/GenBank/DDBJ whole genome shotgun (WGS) entry which is preliminary data.</text>
</comment>
<protein>
    <recommendedName>
        <fullName evidence="2 5">peptidylprolyl isomerase</fullName>
        <ecNumber evidence="2 5">5.2.1.8</ecNumber>
    </recommendedName>
</protein>
<dbReference type="InterPro" id="IPR001179">
    <property type="entry name" value="PPIase_FKBP_dom"/>
</dbReference>
<evidence type="ECO:0000256" key="7">
    <source>
        <dbReference type="SAM" id="SignalP"/>
    </source>
</evidence>
<evidence type="ECO:0000259" key="8">
    <source>
        <dbReference type="PROSITE" id="PS50059"/>
    </source>
</evidence>
<keyword evidence="6" id="KW-0472">Membrane</keyword>
<reference evidence="9" key="1">
    <citation type="journal article" date="2022" name="bioRxiv">
        <title>Sequencing and chromosome-scale assembly of the giantPleurodeles waltlgenome.</title>
        <authorList>
            <person name="Brown T."/>
            <person name="Elewa A."/>
            <person name="Iarovenko S."/>
            <person name="Subramanian E."/>
            <person name="Araus A.J."/>
            <person name="Petzold A."/>
            <person name="Susuki M."/>
            <person name="Suzuki K.-i.T."/>
            <person name="Hayashi T."/>
            <person name="Toyoda A."/>
            <person name="Oliveira C."/>
            <person name="Osipova E."/>
            <person name="Leigh N.D."/>
            <person name="Simon A."/>
            <person name="Yun M.H."/>
        </authorList>
    </citation>
    <scope>NUCLEOTIDE SEQUENCE</scope>
    <source>
        <strain evidence="9">20211129_DDA</strain>
        <tissue evidence="9">Liver</tissue>
    </source>
</reference>
<evidence type="ECO:0000256" key="2">
    <source>
        <dbReference type="ARBA" id="ARBA00013194"/>
    </source>
</evidence>
<dbReference type="InterPro" id="IPR046357">
    <property type="entry name" value="PPIase_dom_sf"/>
</dbReference>
<dbReference type="Pfam" id="PF00254">
    <property type="entry name" value="FKBP_C"/>
    <property type="match status" value="1"/>
</dbReference>
<sequence>MARLLPPAARGILVLLLLCSQQTRAQSEEETPTELLIQTLVKPDSCSEASTWGDTVHIHYTGKLEDGRVIDSSLSRDPLVVELGKKQVIPGMEQSLLDVCVGEKRLVTIPPHLAYGKRGFPPAIPADAVLQFEIEVLQLLKPTYWQKTMNDVLPLICIGLVPTLLFLIGFYLYSKAKAPHVSKKKLKEERKNKQKKNKDS</sequence>
<keyword evidence="6" id="KW-1133">Transmembrane helix</keyword>
<evidence type="ECO:0000256" key="5">
    <source>
        <dbReference type="PROSITE-ProRule" id="PRU00277"/>
    </source>
</evidence>
<evidence type="ECO:0000313" key="10">
    <source>
        <dbReference type="Proteomes" id="UP001066276"/>
    </source>
</evidence>
<dbReference type="AlphaFoldDB" id="A0AAV7SBY9"/>
<keyword evidence="4 5" id="KW-0413">Isomerase</keyword>
<dbReference type="PROSITE" id="PS50059">
    <property type="entry name" value="FKBP_PPIASE"/>
    <property type="match status" value="1"/>
</dbReference>
<keyword evidence="10" id="KW-1185">Reference proteome</keyword>
<feature type="chain" id="PRO_5043843541" description="peptidylprolyl isomerase" evidence="7">
    <location>
        <begin position="26"/>
        <end position="200"/>
    </location>
</feature>
<name>A0AAV7SBY9_PLEWA</name>
<feature type="domain" description="PPIase FKBP-type" evidence="8">
    <location>
        <begin position="53"/>
        <end position="140"/>
    </location>
</feature>
<dbReference type="Proteomes" id="UP001066276">
    <property type="component" value="Chromosome 4_2"/>
</dbReference>
<feature type="transmembrane region" description="Helical" evidence="6">
    <location>
        <begin position="152"/>
        <end position="173"/>
    </location>
</feature>
<keyword evidence="3 5" id="KW-0697">Rotamase</keyword>
<dbReference type="GO" id="GO:0003755">
    <property type="term" value="F:peptidyl-prolyl cis-trans isomerase activity"/>
    <property type="evidence" value="ECO:0007669"/>
    <property type="project" value="UniProtKB-KW"/>
</dbReference>